<keyword evidence="1" id="KW-0812">Transmembrane</keyword>
<dbReference type="EMBL" id="PYNF01000002">
    <property type="protein sequence ID" value="PSV01194.1"/>
    <property type="molecule type" value="Genomic_DNA"/>
</dbReference>
<name>A0A2T3KN43_9GAMM</name>
<dbReference type="RefSeq" id="WP_107288921.1">
    <property type="nucleotide sequence ID" value="NZ_PYNF01000002.1"/>
</dbReference>
<sequence length="209" mass="23657">MNTDKEKTYESVKKRGTKDRKIFTSDMINIFANLVIAGLAGYTLLTAYTYKIPPEIIPVSESGSYFTKTPLNMRNKSDKEIKQWAADAVIKSFDFNFKNKEEHVANMSQIYSPDALSYLDKFINTGMLDARVRKTSGIVKMVLSDTINLESGLLKGRFAWRAEVKGALMLYSAEGMSRIGRYTIILNIMREDESITTSGLKVFSIQMKD</sequence>
<protein>
    <submittedName>
        <fullName evidence="2">Uncharacterized protein</fullName>
    </submittedName>
</protein>
<organism evidence="2 3">
    <name type="scientific">Photobacterium kishitanii</name>
    <dbReference type="NCBI Taxonomy" id="318456"/>
    <lineage>
        <taxon>Bacteria</taxon>
        <taxon>Pseudomonadati</taxon>
        <taxon>Pseudomonadota</taxon>
        <taxon>Gammaproteobacteria</taxon>
        <taxon>Vibrionales</taxon>
        <taxon>Vibrionaceae</taxon>
        <taxon>Photobacterium</taxon>
    </lineage>
</organism>
<reference evidence="2 3" key="1">
    <citation type="submission" date="2018-01" db="EMBL/GenBank/DDBJ databases">
        <title>Whole genome sequencing of Histamine producing bacteria.</title>
        <authorList>
            <person name="Butler K."/>
        </authorList>
    </citation>
    <scope>NUCLEOTIDE SEQUENCE [LARGE SCALE GENOMIC DNA]</scope>
    <source>
        <strain evidence="2 3">FS-7.2</strain>
    </source>
</reference>
<dbReference type="Pfam" id="PF11393">
    <property type="entry name" value="T4BSS_DotI_IcmL"/>
    <property type="match status" value="1"/>
</dbReference>
<gene>
    <name evidence="2" type="ORF">C9J27_03990</name>
</gene>
<comment type="caution">
    <text evidence="2">The sequence shown here is derived from an EMBL/GenBank/DDBJ whole genome shotgun (WGS) entry which is preliminary data.</text>
</comment>
<evidence type="ECO:0000313" key="2">
    <source>
        <dbReference type="EMBL" id="PSV01194.1"/>
    </source>
</evidence>
<feature type="transmembrane region" description="Helical" evidence="1">
    <location>
        <begin position="30"/>
        <end position="50"/>
    </location>
</feature>
<dbReference type="CDD" id="cd16385">
    <property type="entry name" value="IcmL"/>
    <property type="match status" value="1"/>
</dbReference>
<proteinExistence type="predicted"/>
<dbReference type="AlphaFoldDB" id="A0A2T3KN43"/>
<evidence type="ECO:0000313" key="3">
    <source>
        <dbReference type="Proteomes" id="UP000241426"/>
    </source>
</evidence>
<dbReference type="Proteomes" id="UP000241426">
    <property type="component" value="Unassembled WGS sequence"/>
</dbReference>
<dbReference type="InterPro" id="IPR021055">
    <property type="entry name" value="T4BSS_IcmL/DotI"/>
</dbReference>
<keyword evidence="1" id="KW-1133">Transmembrane helix</keyword>
<accession>A0A2T3KN43</accession>
<evidence type="ECO:0000256" key="1">
    <source>
        <dbReference type="SAM" id="Phobius"/>
    </source>
</evidence>
<keyword evidence="1" id="KW-0472">Membrane</keyword>